<dbReference type="InterPro" id="IPR000073">
    <property type="entry name" value="AB_hydrolase_1"/>
</dbReference>
<feature type="domain" description="AB hydrolase-1" evidence="1">
    <location>
        <begin position="73"/>
        <end position="307"/>
    </location>
</feature>
<dbReference type="OrthoDB" id="2086224at2"/>
<dbReference type="GO" id="GO:0046464">
    <property type="term" value="P:acylglycerol catabolic process"/>
    <property type="evidence" value="ECO:0007669"/>
    <property type="project" value="TreeGrafter"/>
</dbReference>
<dbReference type="AlphaFoldDB" id="A0A5E7EVN0"/>
<dbReference type="PANTHER" id="PTHR43798:SF5">
    <property type="entry name" value="MONOACYLGLYCEROL LIPASE ABHD6"/>
    <property type="match status" value="1"/>
</dbReference>
<gene>
    <name evidence="2" type="primary">lip3</name>
    <name evidence="2" type="ORF">PS691_04906</name>
</gene>
<evidence type="ECO:0000313" key="2">
    <source>
        <dbReference type="EMBL" id="VVO30542.1"/>
    </source>
</evidence>
<dbReference type="GO" id="GO:0016020">
    <property type="term" value="C:membrane"/>
    <property type="evidence" value="ECO:0007669"/>
    <property type="project" value="TreeGrafter"/>
</dbReference>
<dbReference type="GO" id="GO:0004806">
    <property type="term" value="F:triacylglycerol lipase activity"/>
    <property type="evidence" value="ECO:0007669"/>
    <property type="project" value="UniProtKB-EC"/>
</dbReference>
<organism evidence="2 3">
    <name type="scientific">Pseudomonas fluorescens</name>
    <dbReference type="NCBI Taxonomy" id="294"/>
    <lineage>
        <taxon>Bacteria</taxon>
        <taxon>Pseudomonadati</taxon>
        <taxon>Pseudomonadota</taxon>
        <taxon>Gammaproteobacteria</taxon>
        <taxon>Pseudomonadales</taxon>
        <taxon>Pseudomonadaceae</taxon>
        <taxon>Pseudomonas</taxon>
    </lineage>
</organism>
<dbReference type="Pfam" id="PF00561">
    <property type="entry name" value="Abhydrolase_1"/>
    <property type="match status" value="1"/>
</dbReference>
<dbReference type="EC" id="3.1.1.3" evidence="2"/>
<accession>A0A5E7EVN0</accession>
<evidence type="ECO:0000313" key="3">
    <source>
        <dbReference type="Proteomes" id="UP000337909"/>
    </source>
</evidence>
<dbReference type="SUPFAM" id="SSF53474">
    <property type="entry name" value="alpha/beta-Hydrolases"/>
    <property type="match status" value="1"/>
</dbReference>
<evidence type="ECO:0000259" key="1">
    <source>
        <dbReference type="Pfam" id="PF00561"/>
    </source>
</evidence>
<dbReference type="PANTHER" id="PTHR43798">
    <property type="entry name" value="MONOACYLGLYCEROL LIPASE"/>
    <property type="match status" value="1"/>
</dbReference>
<dbReference type="Proteomes" id="UP000337909">
    <property type="component" value="Unassembled WGS sequence"/>
</dbReference>
<sequence>MDSNPSITTERHYGVLQKLLLRLLTGAVVTLALMMGPSSPYAAAATTIRPSLEIKSIPAGDSTWSYYEGGEGPTLLLIHGFSSNKDVWLSLAQKLVTRFHLIIPDLPGWGESTRIEKGNYDIDAQAARLDAFILALDLRNVVLVGHSMGGAIAGTYAADRQGRANRLALLGPQGLSFDENDFIRDLDAGKNPFVYDDRAGVERTADLVYLNPPVMTNQQVDAAIAGNRANRDFIETTLKQIRHPTQWLALDSRQGKMSLPVLGIWCREDKVIDISASQTLRSGLADNRLKDNFTLEGCNHLPMIERPVETAKILTDFAIGN</sequence>
<dbReference type="RefSeq" id="WP_150644733.1">
    <property type="nucleotide sequence ID" value="NZ_CABVHQ010000069.1"/>
</dbReference>
<reference evidence="2 3" key="1">
    <citation type="submission" date="2019-09" db="EMBL/GenBank/DDBJ databases">
        <authorList>
            <person name="Chandra G."/>
            <person name="Truman W A."/>
        </authorList>
    </citation>
    <scope>NUCLEOTIDE SEQUENCE [LARGE SCALE GENOMIC DNA]</scope>
    <source>
        <strain evidence="2">PS691</strain>
    </source>
</reference>
<keyword evidence="2" id="KW-0378">Hydrolase</keyword>
<dbReference type="GO" id="GO:0047372">
    <property type="term" value="F:monoacylglycerol lipase activity"/>
    <property type="evidence" value="ECO:0007669"/>
    <property type="project" value="TreeGrafter"/>
</dbReference>
<name>A0A5E7EVN0_PSEFL</name>
<dbReference type="EMBL" id="CABVHQ010000069">
    <property type="protein sequence ID" value="VVO30542.1"/>
    <property type="molecule type" value="Genomic_DNA"/>
</dbReference>
<proteinExistence type="predicted"/>
<dbReference type="PRINTS" id="PR00412">
    <property type="entry name" value="EPOXHYDRLASE"/>
</dbReference>
<protein>
    <submittedName>
        <fullName evidence="2">Lipase 3</fullName>
        <ecNumber evidence="2">3.1.1.3</ecNumber>
    </submittedName>
</protein>
<dbReference type="PRINTS" id="PR00111">
    <property type="entry name" value="ABHYDROLASE"/>
</dbReference>
<dbReference type="InterPro" id="IPR029058">
    <property type="entry name" value="AB_hydrolase_fold"/>
</dbReference>
<dbReference type="InterPro" id="IPR000639">
    <property type="entry name" value="Epox_hydrolase-like"/>
</dbReference>
<dbReference type="InterPro" id="IPR050266">
    <property type="entry name" value="AB_hydrolase_sf"/>
</dbReference>
<dbReference type="Gene3D" id="3.40.50.1820">
    <property type="entry name" value="alpha/beta hydrolase"/>
    <property type="match status" value="1"/>
</dbReference>